<evidence type="ECO:0000313" key="1">
    <source>
        <dbReference type="EMBL" id="ERG91420.1"/>
    </source>
</evidence>
<dbReference type="HOGENOM" id="CLU_3263727_0_0_2"/>
<organism evidence="1 2">
    <name type="scientific">Haloquadratum walsbyi J07HQW1</name>
    <dbReference type="NCBI Taxonomy" id="1238424"/>
    <lineage>
        <taxon>Archaea</taxon>
        <taxon>Methanobacteriati</taxon>
        <taxon>Methanobacteriota</taxon>
        <taxon>Stenosarchaea group</taxon>
        <taxon>Halobacteria</taxon>
        <taxon>Halobacteriales</taxon>
        <taxon>Haloferacaceae</taxon>
        <taxon>Haloquadratum</taxon>
    </lineage>
</organism>
<name>U1N4D9_9EURY</name>
<sequence>MNSAEFPRSGLPVEHLFIIGEGFAYLYFRVGFSAQRGYSSS</sequence>
<dbReference type="Proteomes" id="UP000030649">
    <property type="component" value="Unassembled WGS sequence"/>
</dbReference>
<dbReference type="EMBL" id="KE356560">
    <property type="protein sequence ID" value="ERG91420.1"/>
    <property type="molecule type" value="Genomic_DNA"/>
</dbReference>
<reference evidence="1 2" key="1">
    <citation type="journal article" date="2013" name="PLoS ONE">
        <title>Assembly-driven community genomics of a hypersaline microbial ecosystem.</title>
        <authorList>
            <person name="Podell S."/>
            <person name="Ugalde J.A."/>
            <person name="Narasingarao P."/>
            <person name="Banfield J.F."/>
            <person name="Heidelberg K.B."/>
            <person name="Allen E.E."/>
        </authorList>
    </citation>
    <scope>NUCLEOTIDE SEQUENCE [LARGE SCALE GENOMIC DNA]</scope>
    <source>
        <strain evidence="2">J07HQW1</strain>
    </source>
</reference>
<evidence type="ECO:0000313" key="2">
    <source>
        <dbReference type="Proteomes" id="UP000030649"/>
    </source>
</evidence>
<proteinExistence type="predicted"/>
<accession>U1N4D9</accession>
<dbReference type="AlphaFoldDB" id="U1N4D9"/>
<protein>
    <submittedName>
        <fullName evidence="1">Uncharacterized protein</fullName>
    </submittedName>
</protein>
<gene>
    <name evidence="1" type="ORF">J07HQW1_01454</name>
</gene>